<evidence type="ECO:0008006" key="3">
    <source>
        <dbReference type="Google" id="ProtNLM"/>
    </source>
</evidence>
<protein>
    <recommendedName>
        <fullName evidence="3">Alpha/beta hydrolase</fullName>
    </recommendedName>
</protein>
<proteinExistence type="predicted"/>
<reference evidence="1 2" key="1">
    <citation type="submission" date="2023-04" db="EMBL/GenBank/DDBJ databases">
        <title>Marinobulbifer ophiurae gen. nov., sp. Nov., isolate from tissue of brittle star Ophioplocus japonicus.</title>
        <authorList>
            <person name="Kawano K."/>
            <person name="Sawayama S."/>
            <person name="Nakagawa S."/>
        </authorList>
    </citation>
    <scope>NUCLEOTIDE SEQUENCE [LARGE SCALE GENOMIC DNA]</scope>
    <source>
        <strain evidence="1 2">NKW57</strain>
    </source>
</reference>
<gene>
    <name evidence="1" type="ORF">MNKW57_11850</name>
</gene>
<dbReference type="RefSeq" id="WP_285763477.1">
    <property type="nucleotide sequence ID" value="NZ_BSYJ01000002.1"/>
</dbReference>
<evidence type="ECO:0000313" key="2">
    <source>
        <dbReference type="Proteomes" id="UP001224392"/>
    </source>
</evidence>
<dbReference type="EMBL" id="BSYJ01000002">
    <property type="protein sequence ID" value="GMG86864.1"/>
    <property type="molecule type" value="Genomic_DNA"/>
</dbReference>
<dbReference type="Proteomes" id="UP001224392">
    <property type="component" value="Unassembled WGS sequence"/>
</dbReference>
<dbReference type="SUPFAM" id="SSF53474">
    <property type="entry name" value="alpha/beta-Hydrolases"/>
    <property type="match status" value="1"/>
</dbReference>
<accession>A0ABQ6LXL8</accession>
<organism evidence="1 2">
    <name type="scientific">Biformimicrobium ophioploci</name>
    <dbReference type="NCBI Taxonomy" id="3036711"/>
    <lineage>
        <taxon>Bacteria</taxon>
        <taxon>Pseudomonadati</taxon>
        <taxon>Pseudomonadota</taxon>
        <taxon>Gammaproteobacteria</taxon>
        <taxon>Cellvibrionales</taxon>
        <taxon>Microbulbiferaceae</taxon>
        <taxon>Biformimicrobium</taxon>
    </lineage>
</organism>
<evidence type="ECO:0000313" key="1">
    <source>
        <dbReference type="EMBL" id="GMG86864.1"/>
    </source>
</evidence>
<name>A0ABQ6LXL8_9GAMM</name>
<sequence>MYRMPGITRPSIIDRHSKRLFTLFCTLFFTLQLGFSDRAAAAPEWQAPAPHWRVARLEQDMERPNTLLVLFPGYTVKTAWSQRWAEALVARESIANQVREVWAFKGPDKVFYEDRELPIQASVETLGAGFERIVVVAHSSGAFPAHQWLQTIADDEELMKRLRGKVSYINLDGGIGQGETGFNQKLIGLLDTTYAVSVRDTRTGTYSANHSTMAKFASLYPEHVQHRVLEIDSGCAPAAQWCLHDAAINIRPHKRETFDLEKDYTLFEAPHGVSRAWWPD</sequence>
<dbReference type="InterPro" id="IPR029058">
    <property type="entry name" value="AB_hydrolase_fold"/>
</dbReference>
<keyword evidence="2" id="KW-1185">Reference proteome</keyword>
<comment type="caution">
    <text evidence="1">The sequence shown here is derived from an EMBL/GenBank/DDBJ whole genome shotgun (WGS) entry which is preliminary data.</text>
</comment>